<evidence type="ECO:0000313" key="6">
    <source>
        <dbReference type="EMBL" id="MFC3144979.1"/>
    </source>
</evidence>
<reference evidence="7" key="1">
    <citation type="journal article" date="2019" name="Int. J. Syst. Evol. Microbiol.">
        <title>The Global Catalogue of Microorganisms (GCM) 10K type strain sequencing project: providing services to taxonomists for standard genome sequencing and annotation.</title>
        <authorList>
            <consortium name="The Broad Institute Genomics Platform"/>
            <consortium name="The Broad Institute Genome Sequencing Center for Infectious Disease"/>
            <person name="Wu L."/>
            <person name="Ma J."/>
        </authorList>
    </citation>
    <scope>NUCLEOTIDE SEQUENCE [LARGE SCALE GENOMIC DNA]</scope>
    <source>
        <strain evidence="7">KCTC 52366</strain>
    </source>
</reference>
<dbReference type="Pfam" id="PF01418">
    <property type="entry name" value="HTH_6"/>
    <property type="match status" value="1"/>
</dbReference>
<evidence type="ECO:0000256" key="3">
    <source>
        <dbReference type="ARBA" id="ARBA00023163"/>
    </source>
</evidence>
<organism evidence="6 7">
    <name type="scientific">Psychromarinibacter halotolerans</name>
    <dbReference type="NCBI Taxonomy" id="1775175"/>
    <lineage>
        <taxon>Bacteria</taxon>
        <taxon>Pseudomonadati</taxon>
        <taxon>Pseudomonadota</taxon>
        <taxon>Alphaproteobacteria</taxon>
        <taxon>Rhodobacterales</taxon>
        <taxon>Paracoccaceae</taxon>
        <taxon>Psychromarinibacter</taxon>
    </lineage>
</organism>
<dbReference type="InterPro" id="IPR046348">
    <property type="entry name" value="SIS_dom_sf"/>
</dbReference>
<dbReference type="EMBL" id="JBHRTB010000010">
    <property type="protein sequence ID" value="MFC3144979.1"/>
    <property type="molecule type" value="Genomic_DNA"/>
</dbReference>
<keyword evidence="7" id="KW-1185">Reference proteome</keyword>
<dbReference type="Pfam" id="PF01380">
    <property type="entry name" value="SIS"/>
    <property type="match status" value="1"/>
</dbReference>
<evidence type="ECO:0000313" key="7">
    <source>
        <dbReference type="Proteomes" id="UP001595632"/>
    </source>
</evidence>
<evidence type="ECO:0000256" key="2">
    <source>
        <dbReference type="ARBA" id="ARBA00023125"/>
    </source>
</evidence>
<evidence type="ECO:0000259" key="5">
    <source>
        <dbReference type="PROSITE" id="PS51464"/>
    </source>
</evidence>
<proteinExistence type="predicted"/>
<dbReference type="PANTHER" id="PTHR30514:SF1">
    <property type="entry name" value="HTH-TYPE TRANSCRIPTIONAL REGULATOR HEXR-RELATED"/>
    <property type="match status" value="1"/>
</dbReference>
<accession>A0ABV7GTL1</accession>
<dbReference type="InterPro" id="IPR001347">
    <property type="entry name" value="SIS_dom"/>
</dbReference>
<dbReference type="InterPro" id="IPR036388">
    <property type="entry name" value="WH-like_DNA-bd_sf"/>
</dbReference>
<comment type="caution">
    <text evidence="6">The sequence shown here is derived from an EMBL/GenBank/DDBJ whole genome shotgun (WGS) entry which is preliminary data.</text>
</comment>
<dbReference type="PROSITE" id="PS51071">
    <property type="entry name" value="HTH_RPIR"/>
    <property type="match status" value="1"/>
</dbReference>
<gene>
    <name evidence="6" type="ORF">ACFOGP_19820</name>
</gene>
<evidence type="ECO:0000259" key="4">
    <source>
        <dbReference type="PROSITE" id="PS51071"/>
    </source>
</evidence>
<feature type="domain" description="HTH rpiR-type" evidence="4">
    <location>
        <begin position="15"/>
        <end position="91"/>
    </location>
</feature>
<dbReference type="SUPFAM" id="SSF46689">
    <property type="entry name" value="Homeodomain-like"/>
    <property type="match status" value="1"/>
</dbReference>
<dbReference type="PANTHER" id="PTHR30514">
    <property type="entry name" value="GLUCOKINASE"/>
    <property type="match status" value="1"/>
</dbReference>
<keyword evidence="1" id="KW-0805">Transcription regulation</keyword>
<name>A0ABV7GTL1_9RHOB</name>
<protein>
    <submittedName>
        <fullName evidence="6">MurR/RpiR family transcriptional regulator</fullName>
    </submittedName>
</protein>
<dbReference type="InterPro" id="IPR000281">
    <property type="entry name" value="HTH_RpiR"/>
</dbReference>
<dbReference type="InterPro" id="IPR047640">
    <property type="entry name" value="RpiR-like"/>
</dbReference>
<dbReference type="RefSeq" id="WP_275634184.1">
    <property type="nucleotide sequence ID" value="NZ_JARGYD010000008.1"/>
</dbReference>
<dbReference type="SUPFAM" id="SSF53697">
    <property type="entry name" value="SIS domain"/>
    <property type="match status" value="1"/>
</dbReference>
<dbReference type="PROSITE" id="PS51464">
    <property type="entry name" value="SIS"/>
    <property type="match status" value="1"/>
</dbReference>
<dbReference type="Gene3D" id="1.10.10.10">
    <property type="entry name" value="Winged helix-like DNA-binding domain superfamily/Winged helix DNA-binding domain"/>
    <property type="match status" value="1"/>
</dbReference>
<dbReference type="CDD" id="cd05013">
    <property type="entry name" value="SIS_RpiR"/>
    <property type="match status" value="1"/>
</dbReference>
<dbReference type="Proteomes" id="UP001595632">
    <property type="component" value="Unassembled WGS sequence"/>
</dbReference>
<keyword evidence="3" id="KW-0804">Transcription</keyword>
<dbReference type="InterPro" id="IPR035472">
    <property type="entry name" value="RpiR-like_SIS"/>
</dbReference>
<sequence>MTNAQAEPGQPDLNSDVLGRIHQMMPTLSRTQQKIATAIISYPRLFVEKPIEDLVPWIGVSAPTITRFCRATGCDGLRDMKLKVMGAMRVGARYLEEPAPPTTFEAMREQAAMRAQNGVADAMRIPEELIEKAIDRLLGARVIYAFGSGGVSSWLIEEVQNRLFRLGMKVIPCRDGVMQSMFASTTSRDDVVLCCSLGGNNRAELEAMRIAQEYGAYCIAICPPNTSMQEAADLGLPVETHDDGDVLGPTSARYSMLFAIDLISFGAAIRSKTLAAESLRRLKQQFVSHIDPDDRRPLAD</sequence>
<feature type="domain" description="SIS" evidence="5">
    <location>
        <begin position="133"/>
        <end position="273"/>
    </location>
</feature>
<evidence type="ECO:0000256" key="1">
    <source>
        <dbReference type="ARBA" id="ARBA00023015"/>
    </source>
</evidence>
<dbReference type="InterPro" id="IPR009057">
    <property type="entry name" value="Homeodomain-like_sf"/>
</dbReference>
<keyword evidence="2" id="KW-0238">DNA-binding</keyword>
<dbReference type="Gene3D" id="3.40.50.10490">
    <property type="entry name" value="Glucose-6-phosphate isomerase like protein, domain 1"/>
    <property type="match status" value="1"/>
</dbReference>